<dbReference type="AlphaFoldDB" id="A0A1X7KE29"/>
<dbReference type="InterPro" id="IPR050769">
    <property type="entry name" value="NAT_camello-type"/>
</dbReference>
<dbReference type="Pfam" id="PF00583">
    <property type="entry name" value="Acetyltransf_1"/>
    <property type="match status" value="1"/>
</dbReference>
<keyword evidence="4" id="KW-1185">Reference proteome</keyword>
<dbReference type="PANTHER" id="PTHR13947">
    <property type="entry name" value="GNAT FAMILY N-ACETYLTRANSFERASE"/>
    <property type="match status" value="1"/>
</dbReference>
<keyword evidence="1 3" id="KW-0808">Transferase</keyword>
<dbReference type="InterPro" id="IPR000182">
    <property type="entry name" value="GNAT_dom"/>
</dbReference>
<dbReference type="SUPFAM" id="SSF55729">
    <property type="entry name" value="Acyl-CoA N-acyltransferases (Nat)"/>
    <property type="match status" value="1"/>
</dbReference>
<dbReference type="OrthoDB" id="9789603at2"/>
<sequence>MNMEQHIITLVEERHKDEILSYVIAFRKKLFPMLDSDKIPDDLRFFEETYITHPYGAFLQARTKSGKLVGVIGMMAYDFRFPHLPLDQRPTVEVARLFIEPDVRRSGLGTTLFQALLRCARERSIERLYLHTHPFLTGAYEFWLKQDFSLVDFCEEGGFSTIHMERQVLQIDDNKISRKNPSANSLLQTTEQ</sequence>
<dbReference type="RefSeq" id="WP_085473478.1">
    <property type="nucleotide sequence ID" value="NZ_FXAU01000005.1"/>
</dbReference>
<gene>
    <name evidence="3" type="ORF">SAMN05660862_2741</name>
</gene>
<dbReference type="Proteomes" id="UP000192980">
    <property type="component" value="Unassembled WGS sequence"/>
</dbReference>
<dbReference type="Gene3D" id="3.40.630.30">
    <property type="match status" value="1"/>
</dbReference>
<dbReference type="STRING" id="561061.SAMN05660862_2741"/>
<name>A0A1X7KE29_9SPHI</name>
<dbReference type="InterPro" id="IPR016181">
    <property type="entry name" value="Acyl_CoA_acyltransferase"/>
</dbReference>
<reference evidence="3 4" key="1">
    <citation type="submission" date="2017-04" db="EMBL/GenBank/DDBJ databases">
        <authorList>
            <person name="Afonso C.L."/>
            <person name="Miller P.J."/>
            <person name="Scott M.A."/>
            <person name="Spackman E."/>
            <person name="Goraichik I."/>
            <person name="Dimitrov K.M."/>
            <person name="Suarez D.L."/>
            <person name="Swayne D.E."/>
        </authorList>
    </citation>
    <scope>NUCLEOTIDE SEQUENCE [LARGE SCALE GENOMIC DNA]</scope>
    <source>
        <strain evidence="3 4">DSM 22418</strain>
    </source>
</reference>
<dbReference type="GO" id="GO:0008080">
    <property type="term" value="F:N-acetyltransferase activity"/>
    <property type="evidence" value="ECO:0007669"/>
    <property type="project" value="InterPro"/>
</dbReference>
<dbReference type="PANTHER" id="PTHR13947:SF37">
    <property type="entry name" value="LD18367P"/>
    <property type="match status" value="1"/>
</dbReference>
<evidence type="ECO:0000313" key="4">
    <source>
        <dbReference type="Proteomes" id="UP000192980"/>
    </source>
</evidence>
<dbReference type="PROSITE" id="PS51186">
    <property type="entry name" value="GNAT"/>
    <property type="match status" value="1"/>
</dbReference>
<evidence type="ECO:0000256" key="1">
    <source>
        <dbReference type="ARBA" id="ARBA00022679"/>
    </source>
</evidence>
<dbReference type="CDD" id="cd04301">
    <property type="entry name" value="NAT_SF"/>
    <property type="match status" value="1"/>
</dbReference>
<feature type="domain" description="N-acetyltransferase" evidence="2">
    <location>
        <begin position="8"/>
        <end position="169"/>
    </location>
</feature>
<dbReference type="EMBL" id="FXAU01000005">
    <property type="protein sequence ID" value="SMG39119.1"/>
    <property type="molecule type" value="Genomic_DNA"/>
</dbReference>
<accession>A0A1X7KE29</accession>
<organism evidence="3 4">
    <name type="scientific">Sphingobacterium psychroaquaticum</name>
    <dbReference type="NCBI Taxonomy" id="561061"/>
    <lineage>
        <taxon>Bacteria</taxon>
        <taxon>Pseudomonadati</taxon>
        <taxon>Bacteroidota</taxon>
        <taxon>Sphingobacteriia</taxon>
        <taxon>Sphingobacteriales</taxon>
        <taxon>Sphingobacteriaceae</taxon>
        <taxon>Sphingobacterium</taxon>
    </lineage>
</organism>
<protein>
    <submittedName>
        <fullName evidence="3">Acetyltransferase (GNAT) family protein</fullName>
    </submittedName>
</protein>
<evidence type="ECO:0000259" key="2">
    <source>
        <dbReference type="PROSITE" id="PS51186"/>
    </source>
</evidence>
<evidence type="ECO:0000313" key="3">
    <source>
        <dbReference type="EMBL" id="SMG39119.1"/>
    </source>
</evidence>
<proteinExistence type="predicted"/>